<dbReference type="AlphaFoldDB" id="A0A0A2MJW7"/>
<name>A0A0A2MJW7_9FLAO</name>
<dbReference type="Proteomes" id="UP000030111">
    <property type="component" value="Unassembled WGS sequence"/>
</dbReference>
<reference evidence="1 2" key="1">
    <citation type="submission" date="2013-09" db="EMBL/GenBank/DDBJ databases">
        <authorList>
            <person name="Zeng Z."/>
            <person name="Chen C."/>
        </authorList>
    </citation>
    <scope>NUCLEOTIDE SEQUENCE [LARGE SCALE GENOMIC DNA]</scope>
    <source>
        <strain evidence="1 2">WB 4.1-42</strain>
    </source>
</reference>
<gene>
    <name evidence="1" type="ORF">Q766_16080</name>
</gene>
<evidence type="ECO:0000313" key="2">
    <source>
        <dbReference type="Proteomes" id="UP000030111"/>
    </source>
</evidence>
<comment type="caution">
    <text evidence="1">The sequence shown here is derived from an EMBL/GenBank/DDBJ whole genome shotgun (WGS) entry which is preliminary data.</text>
</comment>
<dbReference type="RefSeq" id="WP_026989789.1">
    <property type="nucleotide sequence ID" value="NZ_AUGP01000002.1"/>
</dbReference>
<proteinExistence type="predicted"/>
<accession>A0A0A2MJW7</accession>
<sequence>MKYIIYEPVYNADVRHWQITNDARSANFLSETEEYESLIIHPTEDKVALPIVNLESVYYKGFPTQALNFEIFFTAQELAKAVNELPADWYPVNEEF</sequence>
<dbReference type="STRING" id="1121898.GCA_000422725_03696"/>
<protein>
    <submittedName>
        <fullName evidence="1">Uncharacterized protein</fullName>
    </submittedName>
</protein>
<organism evidence="1 2">
    <name type="scientific">Flavobacterium subsaxonicum WB 4.1-42 = DSM 21790</name>
    <dbReference type="NCBI Taxonomy" id="1121898"/>
    <lineage>
        <taxon>Bacteria</taxon>
        <taxon>Pseudomonadati</taxon>
        <taxon>Bacteroidota</taxon>
        <taxon>Flavobacteriia</taxon>
        <taxon>Flavobacteriales</taxon>
        <taxon>Flavobacteriaceae</taxon>
        <taxon>Flavobacterium</taxon>
    </lineage>
</organism>
<evidence type="ECO:0000313" key="1">
    <source>
        <dbReference type="EMBL" id="KGO91758.1"/>
    </source>
</evidence>
<keyword evidence="2" id="KW-1185">Reference proteome</keyword>
<dbReference type="EMBL" id="JRLY01000015">
    <property type="protein sequence ID" value="KGO91758.1"/>
    <property type="molecule type" value="Genomic_DNA"/>
</dbReference>